<organism evidence="4 5">
    <name type="scientific">Phocaeicola faecium</name>
    <dbReference type="NCBI Taxonomy" id="2762213"/>
    <lineage>
        <taxon>Bacteria</taxon>
        <taxon>Pseudomonadati</taxon>
        <taxon>Bacteroidota</taxon>
        <taxon>Bacteroidia</taxon>
        <taxon>Bacteroidales</taxon>
        <taxon>Bacteroidaceae</taxon>
        <taxon>Phocaeicola</taxon>
    </lineage>
</organism>
<feature type="chain" id="PRO_5046150279" evidence="2">
    <location>
        <begin position="24"/>
        <end position="107"/>
    </location>
</feature>
<evidence type="ECO:0000313" key="5">
    <source>
        <dbReference type="Proteomes" id="UP000616346"/>
    </source>
</evidence>
<dbReference type="RefSeq" id="WP_178257651.1">
    <property type="nucleotide sequence ID" value="NZ_JACSPQ010000005.1"/>
</dbReference>
<dbReference type="Gene3D" id="3.30.70.100">
    <property type="match status" value="1"/>
</dbReference>
<feature type="domain" description="HMA" evidence="3">
    <location>
        <begin position="30"/>
        <end position="96"/>
    </location>
</feature>
<reference evidence="4 5" key="1">
    <citation type="submission" date="2020-08" db="EMBL/GenBank/DDBJ databases">
        <title>A Genomic Blueprint of the Chicken Gut Microbiome.</title>
        <authorList>
            <person name="Gilroy R."/>
            <person name="Ravi A."/>
            <person name="Getino M."/>
            <person name="Pursley I."/>
            <person name="Horton D.L."/>
            <person name="Alikhan N.-F."/>
            <person name="Baker D."/>
            <person name="Gharbi K."/>
            <person name="Hall N."/>
            <person name="Watson M."/>
            <person name="Adriaenssens E.M."/>
            <person name="Foster-Nyarko E."/>
            <person name="Jarju S."/>
            <person name="Secka A."/>
            <person name="Antonio M."/>
            <person name="Oren A."/>
            <person name="Chaudhuri R."/>
            <person name="La Ragione R.M."/>
            <person name="Hildebrand F."/>
            <person name="Pallen M.J."/>
        </authorList>
    </citation>
    <scope>NUCLEOTIDE SEQUENCE [LARGE SCALE GENOMIC DNA]</scope>
    <source>
        <strain evidence="4 5">Sa1YUN3</strain>
    </source>
</reference>
<dbReference type="SUPFAM" id="SSF55008">
    <property type="entry name" value="HMA, heavy metal-associated domain"/>
    <property type="match status" value="1"/>
</dbReference>
<feature type="signal peptide" evidence="2">
    <location>
        <begin position="1"/>
        <end position="23"/>
    </location>
</feature>
<comment type="caution">
    <text evidence="4">The sequence shown here is derived from an EMBL/GenBank/DDBJ whole genome shotgun (WGS) entry which is preliminary data.</text>
</comment>
<keyword evidence="5" id="KW-1185">Reference proteome</keyword>
<name>A0ABR8VB99_9BACT</name>
<evidence type="ECO:0000259" key="3">
    <source>
        <dbReference type="PROSITE" id="PS50846"/>
    </source>
</evidence>
<sequence length="107" mass="12321">MMRVKWIALLTLFVLGFSLNVMAKDDKKEKSEVTFLVSMTCENCQKRIENNIAFEKGVTALNVNLPDKLVTIEYRKDKTSPEKLKEAIRKLGYTATPFHPKKKAEKE</sequence>
<evidence type="ECO:0000256" key="2">
    <source>
        <dbReference type="SAM" id="SignalP"/>
    </source>
</evidence>
<dbReference type="Proteomes" id="UP000616346">
    <property type="component" value="Unassembled WGS sequence"/>
</dbReference>
<evidence type="ECO:0000256" key="1">
    <source>
        <dbReference type="ARBA" id="ARBA00022723"/>
    </source>
</evidence>
<proteinExistence type="predicted"/>
<evidence type="ECO:0000313" key="4">
    <source>
        <dbReference type="EMBL" id="MBD8002069.1"/>
    </source>
</evidence>
<dbReference type="EMBL" id="JACSPQ010000005">
    <property type="protein sequence ID" value="MBD8002069.1"/>
    <property type="molecule type" value="Genomic_DNA"/>
</dbReference>
<dbReference type="PROSITE" id="PS01047">
    <property type="entry name" value="HMA_1"/>
    <property type="match status" value="1"/>
</dbReference>
<protein>
    <submittedName>
        <fullName evidence="4">Heavy-metal-associated domain-containing protein</fullName>
    </submittedName>
</protein>
<dbReference type="InterPro" id="IPR006121">
    <property type="entry name" value="HMA_dom"/>
</dbReference>
<keyword evidence="2" id="KW-0732">Signal</keyword>
<accession>A0ABR8VB99</accession>
<gene>
    <name evidence="4" type="ORF">H9626_07565</name>
</gene>
<dbReference type="Pfam" id="PF00403">
    <property type="entry name" value="HMA"/>
    <property type="match status" value="1"/>
</dbReference>
<dbReference type="InterPro" id="IPR017969">
    <property type="entry name" value="Heavy-metal-associated_CS"/>
</dbReference>
<keyword evidence="1" id="KW-0479">Metal-binding</keyword>
<dbReference type="PROSITE" id="PS50846">
    <property type="entry name" value="HMA_2"/>
    <property type="match status" value="1"/>
</dbReference>
<dbReference type="CDD" id="cd00371">
    <property type="entry name" value="HMA"/>
    <property type="match status" value="1"/>
</dbReference>
<dbReference type="InterPro" id="IPR036163">
    <property type="entry name" value="HMA_dom_sf"/>
</dbReference>